<evidence type="ECO:0000313" key="4">
    <source>
        <dbReference type="Proteomes" id="UP000695562"/>
    </source>
</evidence>
<sequence length="150" mass="17932">MSLLNKYSGEKHKKKILTLFRSILRERLNLPTENRRQFILYKARTEFRNAKDETNPDRIKSLLIIGNTHLDTVMIQAQHLNLIMEREPTEFEKKSLMSWEDYKKQQLDMTPPEQHRTLTINSKFISKKNRQEKQDKSSKKAQDDDDDDIN</sequence>
<dbReference type="Pfam" id="PF05347">
    <property type="entry name" value="Complex1_LYR"/>
    <property type="match status" value="1"/>
</dbReference>
<dbReference type="EMBL" id="AJWJ01000011">
    <property type="protein sequence ID" value="KAF2078106.1"/>
    <property type="molecule type" value="Genomic_DNA"/>
</dbReference>
<organism evidence="3 4">
    <name type="scientific">Polysphondylium violaceum</name>
    <dbReference type="NCBI Taxonomy" id="133409"/>
    <lineage>
        <taxon>Eukaryota</taxon>
        <taxon>Amoebozoa</taxon>
        <taxon>Evosea</taxon>
        <taxon>Eumycetozoa</taxon>
        <taxon>Dictyostelia</taxon>
        <taxon>Dictyosteliales</taxon>
        <taxon>Dictyosteliaceae</taxon>
        <taxon>Polysphondylium</taxon>
    </lineage>
</organism>
<proteinExistence type="predicted"/>
<evidence type="ECO:0000256" key="1">
    <source>
        <dbReference type="SAM" id="MobiDB-lite"/>
    </source>
</evidence>
<dbReference type="InterPro" id="IPR008011">
    <property type="entry name" value="Complex1_LYR_dom"/>
</dbReference>
<feature type="compositionally biased region" description="Basic and acidic residues" evidence="1">
    <location>
        <begin position="129"/>
        <end position="142"/>
    </location>
</feature>
<evidence type="ECO:0000313" key="3">
    <source>
        <dbReference type="EMBL" id="KAF2078106.1"/>
    </source>
</evidence>
<accession>A0A8J4UX14</accession>
<keyword evidence="4" id="KW-1185">Reference proteome</keyword>
<feature type="region of interest" description="Disordered" evidence="1">
    <location>
        <begin position="103"/>
        <end position="150"/>
    </location>
</feature>
<protein>
    <recommendedName>
        <fullName evidence="2">Complex 1 LYR protein domain-containing protein</fullName>
    </recommendedName>
</protein>
<evidence type="ECO:0000259" key="2">
    <source>
        <dbReference type="Pfam" id="PF05347"/>
    </source>
</evidence>
<feature type="domain" description="Complex 1 LYR protein" evidence="2">
    <location>
        <begin position="15"/>
        <end position="71"/>
    </location>
</feature>
<reference evidence="3" key="1">
    <citation type="submission" date="2020-01" db="EMBL/GenBank/DDBJ databases">
        <title>Development of genomics and gene disruption for Polysphondylium violaceum indicates a role for the polyketide synthase stlB in stalk morphogenesis.</title>
        <authorList>
            <person name="Narita B."/>
            <person name="Kawabe Y."/>
            <person name="Kin K."/>
            <person name="Saito T."/>
            <person name="Gibbs R."/>
            <person name="Kuspa A."/>
            <person name="Muzny D."/>
            <person name="Queller D."/>
            <person name="Richards S."/>
            <person name="Strassman J."/>
            <person name="Sucgang R."/>
            <person name="Worley K."/>
            <person name="Schaap P."/>
        </authorList>
    </citation>
    <scope>NUCLEOTIDE SEQUENCE</scope>
    <source>
        <strain evidence="3">QSvi11</strain>
    </source>
</reference>
<dbReference type="OrthoDB" id="275715at2759"/>
<comment type="caution">
    <text evidence="3">The sequence shown here is derived from an EMBL/GenBank/DDBJ whole genome shotgun (WGS) entry which is preliminary data.</text>
</comment>
<gene>
    <name evidence="3" type="ORF">CYY_000577</name>
</gene>
<dbReference type="Proteomes" id="UP000695562">
    <property type="component" value="Unassembled WGS sequence"/>
</dbReference>
<dbReference type="AlphaFoldDB" id="A0A8J4UX14"/>
<name>A0A8J4UX14_9MYCE</name>
<dbReference type="CDD" id="cd20251">
    <property type="entry name" value="Complex1_LYR_SF"/>
    <property type="match status" value="1"/>
</dbReference>